<feature type="domain" description="Helicase ATP-binding" evidence="6">
    <location>
        <begin position="34"/>
        <end position="206"/>
    </location>
</feature>
<dbReference type="EMBL" id="JBCITK010000001">
    <property type="protein sequence ID" value="MEN0644559.1"/>
    <property type="molecule type" value="Genomic_DNA"/>
</dbReference>
<dbReference type="InterPro" id="IPR014001">
    <property type="entry name" value="Helicase_ATP-bd"/>
</dbReference>
<dbReference type="Pfam" id="PF00270">
    <property type="entry name" value="DEAD"/>
    <property type="match status" value="1"/>
</dbReference>
<keyword evidence="4" id="KW-0067">ATP-binding</keyword>
<evidence type="ECO:0000259" key="7">
    <source>
        <dbReference type="PROSITE" id="PS51194"/>
    </source>
</evidence>
<protein>
    <submittedName>
        <fullName evidence="9">DEAD/DEAH box helicase</fullName>
        <ecNumber evidence="9">3.6.4.-</ecNumber>
    </submittedName>
</protein>
<dbReference type="CDD" id="cd00268">
    <property type="entry name" value="DEADc"/>
    <property type="match status" value="1"/>
</dbReference>
<evidence type="ECO:0000256" key="2">
    <source>
        <dbReference type="ARBA" id="ARBA00022801"/>
    </source>
</evidence>
<evidence type="ECO:0000313" key="10">
    <source>
        <dbReference type="Proteomes" id="UP001418796"/>
    </source>
</evidence>
<reference evidence="9 10" key="1">
    <citation type="submission" date="2024-03" db="EMBL/GenBank/DDBJ databases">
        <title>Bacilli Hybrid Assemblies.</title>
        <authorList>
            <person name="Kovac J."/>
        </authorList>
    </citation>
    <scope>NUCLEOTIDE SEQUENCE [LARGE SCALE GENOMIC DNA]</scope>
    <source>
        <strain evidence="9 10">FSL R7-0666</strain>
    </source>
</reference>
<dbReference type="PANTHER" id="PTHR47963:SF7">
    <property type="entry name" value="ATP-DEPENDENT RNA HELICASE YFML-RELATED"/>
    <property type="match status" value="1"/>
</dbReference>
<evidence type="ECO:0000259" key="6">
    <source>
        <dbReference type="PROSITE" id="PS51192"/>
    </source>
</evidence>
<dbReference type="SMART" id="SM00487">
    <property type="entry name" value="DEXDc"/>
    <property type="match status" value="1"/>
</dbReference>
<comment type="caution">
    <text evidence="9">The sequence shown here is derived from an EMBL/GenBank/DDBJ whole genome shotgun (WGS) entry which is preliminary data.</text>
</comment>
<dbReference type="PROSITE" id="PS51194">
    <property type="entry name" value="HELICASE_CTER"/>
    <property type="match status" value="1"/>
</dbReference>
<dbReference type="InterPro" id="IPR050547">
    <property type="entry name" value="DEAD_box_RNA_helicases"/>
</dbReference>
<keyword evidence="3 9" id="KW-0347">Helicase</keyword>
<evidence type="ECO:0000256" key="5">
    <source>
        <dbReference type="PROSITE-ProRule" id="PRU00552"/>
    </source>
</evidence>
<dbReference type="PANTHER" id="PTHR47963">
    <property type="entry name" value="DEAD-BOX ATP-DEPENDENT RNA HELICASE 47, MITOCHONDRIAL"/>
    <property type="match status" value="1"/>
</dbReference>
<feature type="short sequence motif" description="Q motif" evidence="5">
    <location>
        <begin position="3"/>
        <end position="31"/>
    </location>
</feature>
<dbReference type="Pfam" id="PF00271">
    <property type="entry name" value="Helicase_C"/>
    <property type="match status" value="1"/>
</dbReference>
<keyword evidence="1" id="KW-0547">Nucleotide-binding</keyword>
<dbReference type="InterPro" id="IPR011545">
    <property type="entry name" value="DEAD/DEAH_box_helicase_dom"/>
</dbReference>
<dbReference type="InterPro" id="IPR014014">
    <property type="entry name" value="RNA_helicase_DEAD_Q_motif"/>
</dbReference>
<dbReference type="InterPro" id="IPR044742">
    <property type="entry name" value="DEAD/DEAH_RhlB"/>
</dbReference>
<evidence type="ECO:0000256" key="1">
    <source>
        <dbReference type="ARBA" id="ARBA00022741"/>
    </source>
</evidence>
<accession>A0ABU9VL48</accession>
<evidence type="ECO:0000313" key="9">
    <source>
        <dbReference type="EMBL" id="MEN0644559.1"/>
    </source>
</evidence>
<dbReference type="SUPFAM" id="SSF52540">
    <property type="entry name" value="P-loop containing nucleoside triphosphate hydrolases"/>
    <property type="match status" value="1"/>
</dbReference>
<keyword evidence="10" id="KW-1185">Reference proteome</keyword>
<organism evidence="9 10">
    <name type="scientific">Alkalicoccobacillus gibsonii</name>
    <dbReference type="NCBI Taxonomy" id="79881"/>
    <lineage>
        <taxon>Bacteria</taxon>
        <taxon>Bacillati</taxon>
        <taxon>Bacillota</taxon>
        <taxon>Bacilli</taxon>
        <taxon>Bacillales</taxon>
        <taxon>Bacillaceae</taxon>
        <taxon>Alkalicoccobacillus</taxon>
    </lineage>
</organism>
<dbReference type="CDD" id="cd18787">
    <property type="entry name" value="SF2_C_DEAD"/>
    <property type="match status" value="1"/>
</dbReference>
<dbReference type="InterPro" id="IPR001650">
    <property type="entry name" value="Helicase_C-like"/>
</dbReference>
<dbReference type="RefSeq" id="WP_343131231.1">
    <property type="nucleotide sequence ID" value="NZ_JBCITK010000001.1"/>
</dbReference>
<dbReference type="Gene3D" id="3.40.50.300">
    <property type="entry name" value="P-loop containing nucleotide triphosphate hydrolases"/>
    <property type="match status" value="2"/>
</dbReference>
<dbReference type="GO" id="GO:0004386">
    <property type="term" value="F:helicase activity"/>
    <property type="evidence" value="ECO:0007669"/>
    <property type="project" value="UniProtKB-KW"/>
</dbReference>
<sequence>MSTRFTFQALPDFLQQALKEMNITEPTDIQEKMIPEALEGQSLIARSQTGTGKTMAYLLPILSKLDPSKKAIQGIILAPTQELAMQIVGVAKELIGNEPFDIGAFIGGANVNRQIEKLKKQKPHLVVGTPGRLLELMQMKKLKVNDVATVTVDEADRMLAEKSSWDAVSEISKRIGRDKQFLFVSATIPENLTEKTALFAPFTVQIEASGELVNNENVAHMYLECEARDKIDTVRKLIHAESIEKGIVFVNQLERLAETTEKLKYRGIKAAALSSDHTKQDREKVLKAFRQGDLHILVATDIAARGLDVEDVTHIIQLDAPAEADSYLHRAGRTGRVGKAGQVITLLEKHQGYKIEQLKRDLELTLEKVFLRKGRLEKERKV</sequence>
<evidence type="ECO:0000259" key="8">
    <source>
        <dbReference type="PROSITE" id="PS51195"/>
    </source>
</evidence>
<keyword evidence="2 9" id="KW-0378">Hydrolase</keyword>
<dbReference type="InterPro" id="IPR027417">
    <property type="entry name" value="P-loop_NTPase"/>
</dbReference>
<proteinExistence type="predicted"/>
<name>A0ABU9VL48_9BACI</name>
<gene>
    <name evidence="9" type="ORF">MKY91_15510</name>
</gene>
<dbReference type="PROSITE" id="PS51195">
    <property type="entry name" value="Q_MOTIF"/>
    <property type="match status" value="1"/>
</dbReference>
<dbReference type="SMART" id="SM00490">
    <property type="entry name" value="HELICc"/>
    <property type="match status" value="1"/>
</dbReference>
<dbReference type="EC" id="3.6.4.-" evidence="9"/>
<dbReference type="PROSITE" id="PS51192">
    <property type="entry name" value="HELICASE_ATP_BIND_1"/>
    <property type="match status" value="1"/>
</dbReference>
<feature type="domain" description="DEAD-box RNA helicase Q" evidence="8">
    <location>
        <begin position="3"/>
        <end position="31"/>
    </location>
</feature>
<dbReference type="GO" id="GO:0016787">
    <property type="term" value="F:hydrolase activity"/>
    <property type="evidence" value="ECO:0007669"/>
    <property type="project" value="UniProtKB-KW"/>
</dbReference>
<dbReference type="Proteomes" id="UP001418796">
    <property type="component" value="Unassembled WGS sequence"/>
</dbReference>
<evidence type="ECO:0000256" key="4">
    <source>
        <dbReference type="ARBA" id="ARBA00022840"/>
    </source>
</evidence>
<feature type="domain" description="Helicase C-terminal" evidence="7">
    <location>
        <begin position="217"/>
        <end position="377"/>
    </location>
</feature>
<evidence type="ECO:0000256" key="3">
    <source>
        <dbReference type="ARBA" id="ARBA00022806"/>
    </source>
</evidence>